<dbReference type="InterPro" id="IPR006439">
    <property type="entry name" value="HAD-SF_hydro_IA"/>
</dbReference>
<dbReference type="AlphaFoldDB" id="E1R5H1"/>
<evidence type="ECO:0000313" key="3">
    <source>
        <dbReference type="Proteomes" id="UP000002318"/>
    </source>
</evidence>
<reference evidence="2 3" key="1">
    <citation type="journal article" date="2010" name="Stand. Genomic Sci.">
        <title>Complete genome sequence of Spirochaeta smaragdinae type strain (SEBR 4228).</title>
        <authorList>
            <person name="Mavromatis K."/>
            <person name="Yasawong M."/>
            <person name="Chertkov O."/>
            <person name="Lapidus A."/>
            <person name="Lucas S."/>
            <person name="Nolan M."/>
            <person name="Del Rio T.G."/>
            <person name="Tice H."/>
            <person name="Cheng J.F."/>
            <person name="Pitluck S."/>
            <person name="Liolios K."/>
            <person name="Ivanova N."/>
            <person name="Tapia R."/>
            <person name="Han C."/>
            <person name="Bruce D."/>
            <person name="Goodwin L."/>
            <person name="Pati A."/>
            <person name="Chen A."/>
            <person name="Palaniappan K."/>
            <person name="Land M."/>
            <person name="Hauser L."/>
            <person name="Chang Y.J."/>
            <person name="Jeffries C.D."/>
            <person name="Detter J.C."/>
            <person name="Rohde M."/>
            <person name="Brambilla E."/>
            <person name="Spring S."/>
            <person name="Goker M."/>
            <person name="Sikorski J."/>
            <person name="Woyke T."/>
            <person name="Bristow J."/>
            <person name="Eisen J.A."/>
            <person name="Markowitz V."/>
            <person name="Hugenholtz P."/>
            <person name="Klenk H.P."/>
            <person name="Kyrpides N.C."/>
        </authorList>
    </citation>
    <scope>NUCLEOTIDE SEQUENCE [LARGE SCALE GENOMIC DNA]</scope>
    <source>
        <strain evidence="3">DSM 11293 / JCM 15392 / SEBR 4228</strain>
    </source>
</reference>
<dbReference type="Gene3D" id="3.40.50.1000">
    <property type="entry name" value="HAD superfamily/HAD-like"/>
    <property type="match status" value="1"/>
</dbReference>
<gene>
    <name evidence="2" type="ordered locus">Spirs_3201</name>
</gene>
<sequence>MQIRAIAFDIDGTLYPNRRMYLHSLPSFLFHPMLVLRFGRVRKEIRKKAFDGGFRQAQARFLSRASGGRLSETKAAEKIDRHLYGVWERSFRGVRPFAQLRETLLSFKRSGVKLAVLSDFPIQRKLSYLGVDDLIDIACCSEDSGRLKPDPLPFRRLVSALGLPPEEILYVGNSYRYDIEGAAGVGMRTAYLTRSREQKGIADFAFFRYPELRRWVEERLN</sequence>
<protein>
    <submittedName>
        <fullName evidence="2">Haloacid dehalogenase domain protein hydrolase</fullName>
    </submittedName>
</protein>
<dbReference type="SFLD" id="SFLDG01129">
    <property type="entry name" value="C1.5:_HAD__Beta-PGM__Phosphata"/>
    <property type="match status" value="1"/>
</dbReference>
<dbReference type="EMBL" id="CP002116">
    <property type="protein sequence ID" value="ADK82299.1"/>
    <property type="molecule type" value="Genomic_DNA"/>
</dbReference>
<dbReference type="OrthoDB" id="9794086at2"/>
<dbReference type="InterPro" id="IPR036412">
    <property type="entry name" value="HAD-like_sf"/>
</dbReference>
<dbReference type="HOGENOM" id="CLU_045011_8_3_12"/>
<keyword evidence="1 2" id="KW-0378">Hydrolase</keyword>
<dbReference type="InterPro" id="IPR023214">
    <property type="entry name" value="HAD_sf"/>
</dbReference>
<keyword evidence="3" id="KW-1185">Reference proteome</keyword>
<dbReference type="SFLD" id="SFLDS00003">
    <property type="entry name" value="Haloacid_Dehalogenase"/>
    <property type="match status" value="1"/>
</dbReference>
<dbReference type="RefSeq" id="WP_013255758.1">
    <property type="nucleotide sequence ID" value="NC_014364.1"/>
</dbReference>
<dbReference type="GO" id="GO:0016787">
    <property type="term" value="F:hydrolase activity"/>
    <property type="evidence" value="ECO:0007669"/>
    <property type="project" value="UniProtKB-KW"/>
</dbReference>
<dbReference type="eggNOG" id="COG0546">
    <property type="taxonomic scope" value="Bacteria"/>
</dbReference>
<dbReference type="PANTHER" id="PTHR43316">
    <property type="entry name" value="HYDROLASE, HALOACID DELAHOGENASE-RELATED"/>
    <property type="match status" value="1"/>
</dbReference>
<dbReference type="Pfam" id="PF00702">
    <property type="entry name" value="Hydrolase"/>
    <property type="match status" value="1"/>
</dbReference>
<dbReference type="KEGG" id="ssm:Spirs_3201"/>
<evidence type="ECO:0000313" key="2">
    <source>
        <dbReference type="EMBL" id="ADK82299.1"/>
    </source>
</evidence>
<dbReference type="SUPFAM" id="SSF56784">
    <property type="entry name" value="HAD-like"/>
    <property type="match status" value="1"/>
</dbReference>
<name>E1R5H1_SEDSS</name>
<accession>E1R5H1</accession>
<dbReference type="STRING" id="573413.Spirs_3201"/>
<dbReference type="InterPro" id="IPR051540">
    <property type="entry name" value="S-2-haloacid_dehalogenase"/>
</dbReference>
<organism evidence="2 3">
    <name type="scientific">Sediminispirochaeta smaragdinae (strain DSM 11293 / JCM 15392 / SEBR 4228)</name>
    <name type="common">Spirochaeta smaragdinae</name>
    <dbReference type="NCBI Taxonomy" id="573413"/>
    <lineage>
        <taxon>Bacteria</taxon>
        <taxon>Pseudomonadati</taxon>
        <taxon>Spirochaetota</taxon>
        <taxon>Spirochaetia</taxon>
        <taxon>Spirochaetales</taxon>
        <taxon>Spirochaetaceae</taxon>
        <taxon>Sediminispirochaeta</taxon>
    </lineage>
</organism>
<dbReference type="PRINTS" id="PR00413">
    <property type="entry name" value="HADHALOGNASE"/>
</dbReference>
<dbReference type="Proteomes" id="UP000002318">
    <property type="component" value="Chromosome"/>
</dbReference>
<evidence type="ECO:0000256" key="1">
    <source>
        <dbReference type="ARBA" id="ARBA00022801"/>
    </source>
</evidence>
<proteinExistence type="predicted"/>